<feature type="domain" description="VOC" evidence="2">
    <location>
        <begin position="7"/>
        <end position="118"/>
    </location>
</feature>
<dbReference type="EMBL" id="CP036433">
    <property type="protein sequence ID" value="QDU95879.1"/>
    <property type="molecule type" value="Genomic_DNA"/>
</dbReference>
<reference evidence="3 4" key="1">
    <citation type="submission" date="2019-02" db="EMBL/GenBank/DDBJ databases">
        <title>Deep-cultivation of Planctomycetes and their phenomic and genomic characterization uncovers novel biology.</title>
        <authorList>
            <person name="Wiegand S."/>
            <person name="Jogler M."/>
            <person name="Boedeker C."/>
            <person name="Pinto D."/>
            <person name="Vollmers J."/>
            <person name="Rivas-Marin E."/>
            <person name="Kohn T."/>
            <person name="Peeters S.H."/>
            <person name="Heuer A."/>
            <person name="Rast P."/>
            <person name="Oberbeckmann S."/>
            <person name="Bunk B."/>
            <person name="Jeske O."/>
            <person name="Meyerdierks A."/>
            <person name="Storesund J.E."/>
            <person name="Kallscheuer N."/>
            <person name="Luecker S."/>
            <person name="Lage O.M."/>
            <person name="Pohl T."/>
            <person name="Merkel B.J."/>
            <person name="Hornburger P."/>
            <person name="Mueller R.-W."/>
            <person name="Bruemmer F."/>
            <person name="Labrenz M."/>
            <person name="Spormann A.M."/>
            <person name="Op den Camp H."/>
            <person name="Overmann J."/>
            <person name="Amann R."/>
            <person name="Jetten M.S.M."/>
            <person name="Mascher T."/>
            <person name="Medema M.H."/>
            <person name="Devos D.P."/>
            <person name="Kaster A.-K."/>
            <person name="Ovreas L."/>
            <person name="Rohde M."/>
            <person name="Galperin M.Y."/>
            <person name="Jogler C."/>
        </authorList>
    </citation>
    <scope>NUCLEOTIDE SEQUENCE [LARGE SCALE GENOMIC DNA]</scope>
    <source>
        <strain evidence="3 4">Pla85_3_4</strain>
    </source>
</reference>
<gene>
    <name evidence="3" type="ORF">Pla8534_36980</name>
</gene>
<dbReference type="PANTHER" id="PTHR33993:SF14">
    <property type="entry name" value="GB|AAF24581.1"/>
    <property type="match status" value="1"/>
</dbReference>
<dbReference type="Pfam" id="PF00903">
    <property type="entry name" value="Glyoxalase"/>
    <property type="match status" value="1"/>
</dbReference>
<dbReference type="RefSeq" id="WP_231756327.1">
    <property type="nucleotide sequence ID" value="NZ_CP036433.1"/>
</dbReference>
<name>A0A518DVM0_9BACT</name>
<evidence type="ECO:0000313" key="4">
    <source>
        <dbReference type="Proteomes" id="UP000317648"/>
    </source>
</evidence>
<dbReference type="AlphaFoldDB" id="A0A518DVM0"/>
<dbReference type="Proteomes" id="UP000317648">
    <property type="component" value="Chromosome"/>
</dbReference>
<organism evidence="3 4">
    <name type="scientific">Lignipirellula cremea</name>
    <dbReference type="NCBI Taxonomy" id="2528010"/>
    <lineage>
        <taxon>Bacteria</taxon>
        <taxon>Pseudomonadati</taxon>
        <taxon>Planctomycetota</taxon>
        <taxon>Planctomycetia</taxon>
        <taxon>Pirellulales</taxon>
        <taxon>Pirellulaceae</taxon>
        <taxon>Lignipirellula</taxon>
    </lineage>
</organism>
<dbReference type="SUPFAM" id="SSF54593">
    <property type="entry name" value="Glyoxalase/Bleomycin resistance protein/Dihydroxybiphenyl dioxygenase"/>
    <property type="match status" value="1"/>
</dbReference>
<sequence>MYAAPPMMNLTVIRSPDIDRAATFYQAMGLLFTEHRHGSGPLHYTSAVNGFVFEIYPRGKHPPTTSTRIGFSVDEVDSVVEMLLAVGGTLLSPPTDSEWGRRAVMKDLDGHTVELLTPADRDQIVASTETSTGVITKTHSSGMNPGDCDRR</sequence>
<protein>
    <submittedName>
        <fullName evidence="3">Glyoxalase-like domain protein</fullName>
    </submittedName>
</protein>
<dbReference type="InterPro" id="IPR029068">
    <property type="entry name" value="Glyas_Bleomycin-R_OHBP_Dase"/>
</dbReference>
<dbReference type="PROSITE" id="PS51819">
    <property type="entry name" value="VOC"/>
    <property type="match status" value="1"/>
</dbReference>
<keyword evidence="4" id="KW-1185">Reference proteome</keyword>
<dbReference type="KEGG" id="lcre:Pla8534_36980"/>
<evidence type="ECO:0000259" key="2">
    <source>
        <dbReference type="PROSITE" id="PS51819"/>
    </source>
</evidence>
<dbReference type="PANTHER" id="PTHR33993">
    <property type="entry name" value="GLYOXALASE-RELATED"/>
    <property type="match status" value="1"/>
</dbReference>
<evidence type="ECO:0000256" key="1">
    <source>
        <dbReference type="SAM" id="MobiDB-lite"/>
    </source>
</evidence>
<accession>A0A518DVM0</accession>
<dbReference type="InterPro" id="IPR052164">
    <property type="entry name" value="Anthracycline_SecMetBiosynth"/>
</dbReference>
<dbReference type="InterPro" id="IPR004360">
    <property type="entry name" value="Glyas_Fos-R_dOase_dom"/>
</dbReference>
<feature type="region of interest" description="Disordered" evidence="1">
    <location>
        <begin position="129"/>
        <end position="151"/>
    </location>
</feature>
<proteinExistence type="predicted"/>
<evidence type="ECO:0000313" key="3">
    <source>
        <dbReference type="EMBL" id="QDU95879.1"/>
    </source>
</evidence>
<dbReference type="Gene3D" id="3.10.180.10">
    <property type="entry name" value="2,3-Dihydroxybiphenyl 1,2-Dioxygenase, domain 1"/>
    <property type="match status" value="1"/>
</dbReference>
<dbReference type="InterPro" id="IPR037523">
    <property type="entry name" value="VOC_core"/>
</dbReference>
<feature type="compositionally biased region" description="Polar residues" evidence="1">
    <location>
        <begin position="129"/>
        <end position="143"/>
    </location>
</feature>